<sequence>MGQTFAEKILAKKAGLKQVIRGEIVEITPDVALSHDNTAPILGIFKKMGGEKVFDPDMHAIILDHATPAPSTKHAENHRVIRDFV</sequence>
<evidence type="ECO:0000256" key="1">
    <source>
        <dbReference type="ARBA" id="ARBA00023004"/>
    </source>
</evidence>
<dbReference type="EMBL" id="BARS01009617">
    <property type="protein sequence ID" value="GAF77160.1"/>
    <property type="molecule type" value="Genomic_DNA"/>
</dbReference>
<dbReference type="SUPFAM" id="SSF53732">
    <property type="entry name" value="Aconitase iron-sulfur domain"/>
    <property type="match status" value="1"/>
</dbReference>
<dbReference type="Gene3D" id="3.30.499.10">
    <property type="entry name" value="Aconitase, domain 3"/>
    <property type="match status" value="1"/>
</dbReference>
<dbReference type="PANTHER" id="PTHR43822:SF2">
    <property type="entry name" value="HOMOACONITASE, MITOCHONDRIAL"/>
    <property type="match status" value="1"/>
</dbReference>
<evidence type="ECO:0000313" key="2">
    <source>
        <dbReference type="EMBL" id="GAF77160.1"/>
    </source>
</evidence>
<feature type="non-terminal residue" evidence="2">
    <location>
        <position position="85"/>
    </location>
</feature>
<keyword evidence="1" id="KW-0408">Iron</keyword>
<comment type="caution">
    <text evidence="2">The sequence shown here is derived from an EMBL/GenBank/DDBJ whole genome shotgun (WGS) entry which is preliminary data.</text>
</comment>
<evidence type="ECO:0008006" key="3">
    <source>
        <dbReference type="Google" id="ProtNLM"/>
    </source>
</evidence>
<reference evidence="2" key="1">
    <citation type="journal article" date="2014" name="Front. Microbiol.">
        <title>High frequency of phylogenetically diverse reductive dehalogenase-homologous genes in deep subseafloor sedimentary metagenomes.</title>
        <authorList>
            <person name="Kawai M."/>
            <person name="Futagami T."/>
            <person name="Toyoda A."/>
            <person name="Takaki Y."/>
            <person name="Nishi S."/>
            <person name="Hori S."/>
            <person name="Arai W."/>
            <person name="Tsubouchi T."/>
            <person name="Morono Y."/>
            <person name="Uchiyama I."/>
            <person name="Ito T."/>
            <person name="Fujiyama A."/>
            <person name="Inagaki F."/>
            <person name="Takami H."/>
        </authorList>
    </citation>
    <scope>NUCLEOTIDE SEQUENCE</scope>
    <source>
        <strain evidence="2">Expedition CK06-06</strain>
    </source>
</reference>
<gene>
    <name evidence="2" type="ORF">S01H1_18043</name>
</gene>
<dbReference type="InterPro" id="IPR036008">
    <property type="entry name" value="Aconitase_4Fe-4S_dom"/>
</dbReference>
<dbReference type="InterPro" id="IPR050067">
    <property type="entry name" value="IPM_dehydratase_rel_enz"/>
</dbReference>
<dbReference type="AlphaFoldDB" id="X0TM44"/>
<name>X0TM44_9ZZZZ</name>
<dbReference type="InterPro" id="IPR015931">
    <property type="entry name" value="Acnase/IPM_dHydase_lsu_aba_1/3"/>
</dbReference>
<proteinExistence type="predicted"/>
<dbReference type="PANTHER" id="PTHR43822">
    <property type="entry name" value="HOMOACONITASE, MITOCHONDRIAL-RELATED"/>
    <property type="match status" value="1"/>
</dbReference>
<organism evidence="2">
    <name type="scientific">marine sediment metagenome</name>
    <dbReference type="NCBI Taxonomy" id="412755"/>
    <lineage>
        <taxon>unclassified sequences</taxon>
        <taxon>metagenomes</taxon>
        <taxon>ecological metagenomes</taxon>
    </lineage>
</organism>
<protein>
    <recommendedName>
        <fullName evidence="3">Aconitase/3-isopropylmalate dehydratase large subunit alpha/beta/alpha domain-containing protein</fullName>
    </recommendedName>
</protein>
<accession>X0TM44</accession>